<keyword evidence="3" id="KW-0129">CBS domain</keyword>
<dbReference type="Gene3D" id="3.40.50.1100">
    <property type="match status" value="2"/>
</dbReference>
<dbReference type="PANTHER" id="PTHR10314">
    <property type="entry name" value="CYSTATHIONINE BETA-SYNTHASE"/>
    <property type="match status" value="1"/>
</dbReference>
<dbReference type="SMART" id="SM00116">
    <property type="entry name" value="CBS"/>
    <property type="match status" value="2"/>
</dbReference>
<dbReference type="CDD" id="cd01561">
    <property type="entry name" value="CBS_like"/>
    <property type="match status" value="1"/>
</dbReference>
<name>A0ABT7DSZ6_9NEIS</name>
<reference evidence="5" key="1">
    <citation type="submission" date="2023-03" db="EMBL/GenBank/DDBJ databases">
        <title>Chitinimonas shenzhenensis gen. nov., sp. nov., a novel member of family Burkholderiaceae isolated from activated sludge collected in Shen Zhen, China.</title>
        <authorList>
            <person name="Wang X."/>
        </authorList>
    </citation>
    <scope>NUCLEOTIDE SEQUENCE</scope>
    <source>
        <strain evidence="5">DQS-5</strain>
    </source>
</reference>
<dbReference type="SUPFAM" id="SSF53686">
    <property type="entry name" value="Tryptophan synthase beta subunit-like PLP-dependent enzymes"/>
    <property type="match status" value="1"/>
</dbReference>
<dbReference type="InterPro" id="IPR046342">
    <property type="entry name" value="CBS_dom_sf"/>
</dbReference>
<dbReference type="CDD" id="cd04608">
    <property type="entry name" value="CBS_pair_CBS"/>
    <property type="match status" value="1"/>
</dbReference>
<dbReference type="Pfam" id="PF00571">
    <property type="entry name" value="CBS"/>
    <property type="match status" value="2"/>
</dbReference>
<gene>
    <name evidence="5" type="ORF">PZA18_03905</name>
</gene>
<proteinExistence type="predicted"/>
<dbReference type="RefSeq" id="WP_284099486.1">
    <property type="nucleotide sequence ID" value="NZ_JARRAF010000003.1"/>
</dbReference>
<evidence type="ECO:0000313" key="6">
    <source>
        <dbReference type="Proteomes" id="UP001172778"/>
    </source>
</evidence>
<accession>A0ABT7DSZ6</accession>
<dbReference type="Gene3D" id="3.10.580.10">
    <property type="entry name" value="CBS-domain"/>
    <property type="match status" value="1"/>
</dbReference>
<dbReference type="PROSITE" id="PS51371">
    <property type="entry name" value="CBS"/>
    <property type="match status" value="2"/>
</dbReference>
<feature type="domain" description="CBS" evidence="4">
    <location>
        <begin position="403"/>
        <end position="457"/>
    </location>
</feature>
<protein>
    <submittedName>
        <fullName evidence="5">Cystathionine beta-synthase</fullName>
    </submittedName>
</protein>
<dbReference type="InterPro" id="IPR050214">
    <property type="entry name" value="Cys_Synth/Cystath_Beta-Synth"/>
</dbReference>
<dbReference type="InterPro" id="IPR001926">
    <property type="entry name" value="TrpB-like_PALP"/>
</dbReference>
<evidence type="ECO:0000256" key="2">
    <source>
        <dbReference type="ARBA" id="ARBA00022898"/>
    </source>
</evidence>
<dbReference type="InterPro" id="IPR001216">
    <property type="entry name" value="P-phosphate_BS"/>
</dbReference>
<evidence type="ECO:0000256" key="1">
    <source>
        <dbReference type="ARBA" id="ARBA00001933"/>
    </source>
</evidence>
<feature type="domain" description="CBS" evidence="4">
    <location>
        <begin position="333"/>
        <end position="397"/>
    </location>
</feature>
<dbReference type="InterPro" id="IPR036052">
    <property type="entry name" value="TrpB-like_PALP_sf"/>
</dbReference>
<keyword evidence="2" id="KW-0663">Pyridoxal phosphate</keyword>
<sequence>MPSDPVLALIGETPLVKITRIDTGPCELFVKLESQNPGGSIKDRIALAMIKAAERDGKLRPGGTIVEATAGNTGLGLALVAARKGYQLKLVVPDKMSTEKILHLRALGAEVLLTRSDVGKGHPLYYQDYAQRIADETPGAFYIDQFNNPANPAAHEHGTAPEIWRQTDHQLDAVVVGVGSSGTLTGLSRFFRRAAPNVELVLADPVGSVLAGYVETGEVGVAGSWRVEGIGEDFIPPQADFGLVRQAYRVSDGEAIEAASQLLQQEGILAGSSSGALLAAALRYCRAQNKPKRVVTFVCDSGNKYLSKQYNDGWLVDQGLKALPRRGDLADIVTRRHDLGATVTCRPDESLADAYARMRRHDVSQLPVLHGQDEIVGLLDEWDVLIAVHEEPENFQLKVRDAMTTELETLSPQASVERLLRTFNEGHVALLVERGRFIGLITQSDLINHWRHRQLQGVNHAAV</sequence>
<organism evidence="5 6">
    <name type="scientific">Parachitinimonas caeni</name>
    <dbReference type="NCBI Taxonomy" id="3031301"/>
    <lineage>
        <taxon>Bacteria</taxon>
        <taxon>Pseudomonadati</taxon>
        <taxon>Pseudomonadota</taxon>
        <taxon>Betaproteobacteria</taxon>
        <taxon>Neisseriales</taxon>
        <taxon>Chitinibacteraceae</taxon>
        <taxon>Parachitinimonas</taxon>
    </lineage>
</organism>
<dbReference type="InterPro" id="IPR046353">
    <property type="entry name" value="CBS_C"/>
</dbReference>
<comment type="cofactor">
    <cofactor evidence="1">
        <name>pyridoxal 5'-phosphate</name>
        <dbReference type="ChEBI" id="CHEBI:597326"/>
    </cofactor>
</comment>
<dbReference type="EMBL" id="JARRAF010000003">
    <property type="protein sequence ID" value="MDK2123196.1"/>
    <property type="molecule type" value="Genomic_DNA"/>
</dbReference>
<dbReference type="InterPro" id="IPR000644">
    <property type="entry name" value="CBS_dom"/>
</dbReference>
<evidence type="ECO:0000256" key="3">
    <source>
        <dbReference type="PROSITE-ProRule" id="PRU00703"/>
    </source>
</evidence>
<dbReference type="Pfam" id="PF00291">
    <property type="entry name" value="PALP"/>
    <property type="match status" value="1"/>
</dbReference>
<dbReference type="SUPFAM" id="SSF54631">
    <property type="entry name" value="CBS-domain pair"/>
    <property type="match status" value="1"/>
</dbReference>
<evidence type="ECO:0000259" key="4">
    <source>
        <dbReference type="PROSITE" id="PS51371"/>
    </source>
</evidence>
<keyword evidence="6" id="KW-1185">Reference proteome</keyword>
<comment type="caution">
    <text evidence="5">The sequence shown here is derived from an EMBL/GenBank/DDBJ whole genome shotgun (WGS) entry which is preliminary data.</text>
</comment>
<evidence type="ECO:0000313" key="5">
    <source>
        <dbReference type="EMBL" id="MDK2123196.1"/>
    </source>
</evidence>
<dbReference type="PROSITE" id="PS00901">
    <property type="entry name" value="CYS_SYNTHASE"/>
    <property type="match status" value="1"/>
</dbReference>
<dbReference type="Proteomes" id="UP001172778">
    <property type="component" value="Unassembled WGS sequence"/>
</dbReference>